<gene>
    <name evidence="1" type="ORF">Fot_08803</name>
</gene>
<accession>A0ABD1WZV0</accession>
<name>A0ABD1WZV0_9LAMI</name>
<reference evidence="2" key="1">
    <citation type="submission" date="2024-07" db="EMBL/GenBank/DDBJ databases">
        <title>Two chromosome-level genome assemblies of Korean endemic species Abeliophyllum distichum and Forsythia ovata (Oleaceae).</title>
        <authorList>
            <person name="Jang H."/>
        </authorList>
    </citation>
    <scope>NUCLEOTIDE SEQUENCE [LARGE SCALE GENOMIC DNA]</scope>
</reference>
<keyword evidence="2" id="KW-1185">Reference proteome</keyword>
<dbReference type="EMBL" id="JBFOLJ010000002">
    <property type="protein sequence ID" value="KAL2555184.1"/>
    <property type="molecule type" value="Genomic_DNA"/>
</dbReference>
<dbReference type="Proteomes" id="UP001604277">
    <property type="component" value="Unassembled WGS sequence"/>
</dbReference>
<evidence type="ECO:0000313" key="1">
    <source>
        <dbReference type="EMBL" id="KAL2555184.1"/>
    </source>
</evidence>
<evidence type="ECO:0000313" key="2">
    <source>
        <dbReference type="Proteomes" id="UP001604277"/>
    </source>
</evidence>
<sequence>MTSVMRSIFPASSSTSMEYSGPPIKYDIIQGFRLMFDVRCIPTVAVAAKVLSNLSLPVIQPIVKSKHSEKKLSNGQQTVMKPSRSDDVLDANEQLLIMNCVRAQIKSMMPKRPIESNLERT</sequence>
<organism evidence="1 2">
    <name type="scientific">Forsythia ovata</name>
    <dbReference type="NCBI Taxonomy" id="205694"/>
    <lineage>
        <taxon>Eukaryota</taxon>
        <taxon>Viridiplantae</taxon>
        <taxon>Streptophyta</taxon>
        <taxon>Embryophyta</taxon>
        <taxon>Tracheophyta</taxon>
        <taxon>Spermatophyta</taxon>
        <taxon>Magnoliopsida</taxon>
        <taxon>eudicotyledons</taxon>
        <taxon>Gunneridae</taxon>
        <taxon>Pentapetalae</taxon>
        <taxon>asterids</taxon>
        <taxon>lamiids</taxon>
        <taxon>Lamiales</taxon>
        <taxon>Oleaceae</taxon>
        <taxon>Forsythieae</taxon>
        <taxon>Forsythia</taxon>
    </lineage>
</organism>
<protein>
    <submittedName>
        <fullName evidence="1">Extra-large guanine nucleotide-binding protein 1</fullName>
    </submittedName>
</protein>
<dbReference type="AlphaFoldDB" id="A0ABD1WZV0"/>
<comment type="caution">
    <text evidence="1">The sequence shown here is derived from an EMBL/GenBank/DDBJ whole genome shotgun (WGS) entry which is preliminary data.</text>
</comment>
<proteinExistence type="predicted"/>